<reference evidence="2" key="3">
    <citation type="submission" date="2017-01" db="EMBL/GenBank/DDBJ databases">
        <authorList>
            <person name="Mah S.A."/>
            <person name="Swanson W.J."/>
            <person name="Moy G.W."/>
            <person name="Vacquier V.D."/>
        </authorList>
    </citation>
    <scope>NUCLEOTIDE SEQUENCE [LARGE SCALE GENOMIC DNA]</scope>
    <source>
        <strain evidence="2">DSM 21068</strain>
    </source>
</reference>
<organism evidence="2 3">
    <name type="scientific">Chryseobacterium piscicola</name>
    <dbReference type="NCBI Taxonomy" id="551459"/>
    <lineage>
        <taxon>Bacteria</taxon>
        <taxon>Pseudomonadati</taxon>
        <taxon>Bacteroidota</taxon>
        <taxon>Flavobacteriia</taxon>
        <taxon>Flavobacteriales</taxon>
        <taxon>Weeksellaceae</taxon>
        <taxon>Chryseobacterium group</taxon>
        <taxon>Chryseobacterium</taxon>
    </lineage>
</organism>
<evidence type="ECO:0008006" key="5">
    <source>
        <dbReference type="Google" id="ProtNLM"/>
    </source>
</evidence>
<dbReference type="AlphaFoldDB" id="A0A1N7MRU1"/>
<evidence type="ECO:0000313" key="1">
    <source>
        <dbReference type="EMBL" id="PQA93359.1"/>
    </source>
</evidence>
<dbReference type="RefSeq" id="WP_076451830.1">
    <property type="nucleotide sequence ID" value="NZ_FTOJ01000005.1"/>
</dbReference>
<evidence type="ECO:0000313" key="4">
    <source>
        <dbReference type="Proteomes" id="UP000238314"/>
    </source>
</evidence>
<gene>
    <name evidence="1" type="ORF">B0A70_09360</name>
    <name evidence="2" type="ORF">SAMN05421796_105176</name>
</gene>
<sequence>MATEKLSDKESHEFLNILKKRIEKNRFQIKDLSWNVIENKLKKDSAKLLSLYKMEQTGGEPDVIKIESEIIFCDCSKESPSGRRSFCYDHQALDARKENKPKDSAVNAAEEMGIELLDEKQYRELQSLAQFDEKTSSWIKTPEDIRKLGGAFFCDRRFNFVFLYHNGVQSYYASRGFRGILRV</sequence>
<protein>
    <recommendedName>
        <fullName evidence="5">DUF4256 domain-containing protein</fullName>
    </recommendedName>
</protein>
<reference evidence="1 4" key="1">
    <citation type="submission" date="2016-11" db="EMBL/GenBank/DDBJ databases">
        <title>Whole genomes of Flavobacteriaceae.</title>
        <authorList>
            <person name="Stine C."/>
            <person name="Li C."/>
            <person name="Tadesse D."/>
        </authorList>
    </citation>
    <scope>NUCLEOTIDE SEQUENCE [LARGE SCALE GENOMIC DNA]</scope>
    <source>
        <strain evidence="1 4">DSM 21068</strain>
    </source>
</reference>
<evidence type="ECO:0000313" key="3">
    <source>
        <dbReference type="Proteomes" id="UP000186246"/>
    </source>
</evidence>
<name>A0A1N7MRU1_9FLAO</name>
<keyword evidence="4" id="KW-1185">Reference proteome</keyword>
<dbReference type="EMBL" id="MUGO01000013">
    <property type="protein sequence ID" value="PQA93359.1"/>
    <property type="molecule type" value="Genomic_DNA"/>
</dbReference>
<dbReference type="Proteomes" id="UP000186246">
    <property type="component" value="Unassembled WGS sequence"/>
</dbReference>
<dbReference type="Proteomes" id="UP000238314">
    <property type="component" value="Unassembled WGS sequence"/>
</dbReference>
<accession>A0A1N7MRU1</accession>
<dbReference type="OrthoDB" id="8442276at2"/>
<reference evidence="3" key="2">
    <citation type="submission" date="2017-01" db="EMBL/GenBank/DDBJ databases">
        <authorList>
            <person name="Varghese N."/>
            <person name="Submissions S."/>
        </authorList>
    </citation>
    <scope>NUCLEOTIDE SEQUENCE [LARGE SCALE GENOMIC DNA]</scope>
    <source>
        <strain evidence="3">DSM 21068</strain>
    </source>
</reference>
<dbReference type="Pfam" id="PF14066">
    <property type="entry name" value="DUF4256"/>
    <property type="match status" value="1"/>
</dbReference>
<dbReference type="EMBL" id="FTOJ01000005">
    <property type="protein sequence ID" value="SIS88846.1"/>
    <property type="molecule type" value="Genomic_DNA"/>
</dbReference>
<dbReference type="InterPro" id="IPR025352">
    <property type="entry name" value="DUF4256"/>
</dbReference>
<proteinExistence type="predicted"/>
<evidence type="ECO:0000313" key="2">
    <source>
        <dbReference type="EMBL" id="SIS88846.1"/>
    </source>
</evidence>